<dbReference type="RefSeq" id="WP_020816299.1">
    <property type="nucleotide sequence ID" value="NZ_ATAY01000069.1"/>
</dbReference>
<protein>
    <recommendedName>
        <fullName evidence="7">Metallophosphoesterase</fullName>
    </recommendedName>
</protein>
<evidence type="ECO:0000256" key="2">
    <source>
        <dbReference type="SAM" id="SignalP"/>
    </source>
</evidence>
<gene>
    <name evidence="5" type="ORF">L323_14200</name>
</gene>
<evidence type="ECO:0000259" key="4">
    <source>
        <dbReference type="Pfam" id="PF16656"/>
    </source>
</evidence>
<feature type="signal peptide" evidence="2">
    <location>
        <begin position="1"/>
        <end position="29"/>
    </location>
</feature>
<dbReference type="Proteomes" id="UP000016860">
    <property type="component" value="Unassembled WGS sequence"/>
</dbReference>
<dbReference type="Gene3D" id="2.60.40.380">
    <property type="entry name" value="Purple acid phosphatase-like, N-terminal"/>
    <property type="match status" value="1"/>
</dbReference>
<evidence type="ECO:0000259" key="3">
    <source>
        <dbReference type="Pfam" id="PF00149"/>
    </source>
</evidence>
<feature type="domain" description="Calcineurin-like phosphoesterase" evidence="3">
    <location>
        <begin position="152"/>
        <end position="327"/>
    </location>
</feature>
<dbReference type="InterPro" id="IPR015914">
    <property type="entry name" value="PAPs_N"/>
</dbReference>
<evidence type="ECO:0000256" key="1">
    <source>
        <dbReference type="ARBA" id="ARBA00022729"/>
    </source>
</evidence>
<dbReference type="InterPro" id="IPR004843">
    <property type="entry name" value="Calcineurin-like_PHP"/>
</dbReference>
<dbReference type="PANTHER" id="PTHR45867:SF3">
    <property type="entry name" value="ACID PHOSPHATASE TYPE 7"/>
    <property type="match status" value="1"/>
</dbReference>
<dbReference type="PATRIC" id="fig|1330534.3.peg.2815"/>
<keyword evidence="1 2" id="KW-0732">Signal</keyword>
<feature type="chain" id="PRO_5004654223" description="Metallophosphoesterase" evidence="2">
    <location>
        <begin position="30"/>
        <end position="422"/>
    </location>
</feature>
<reference evidence="5 6" key="1">
    <citation type="journal article" date="2013" name="Genome Announc.">
        <title>Draft Genome Sequence of the Cellulolytic Bacterium Clostridium papyrosolvens C7 (ATCC 700395).</title>
        <authorList>
            <person name="Zepeda V."/>
            <person name="Dassa B."/>
            <person name="Borovok I."/>
            <person name="Lamed R."/>
            <person name="Bayer E.A."/>
            <person name="Cate J.H."/>
        </authorList>
    </citation>
    <scope>NUCLEOTIDE SEQUENCE [LARGE SCALE GENOMIC DNA]</scope>
    <source>
        <strain evidence="5 6">C7</strain>
    </source>
</reference>
<dbReference type="SUPFAM" id="SSF56300">
    <property type="entry name" value="Metallo-dependent phosphatases"/>
    <property type="match status" value="1"/>
</dbReference>
<organism evidence="5 6">
    <name type="scientific">Ruminiclostridium papyrosolvens C7</name>
    <dbReference type="NCBI Taxonomy" id="1330534"/>
    <lineage>
        <taxon>Bacteria</taxon>
        <taxon>Bacillati</taxon>
        <taxon>Bacillota</taxon>
        <taxon>Clostridia</taxon>
        <taxon>Eubacteriales</taxon>
        <taxon>Oscillospiraceae</taxon>
        <taxon>Ruminiclostridium</taxon>
    </lineage>
</organism>
<dbReference type="Pfam" id="PF16656">
    <property type="entry name" value="Pur_ac_phosph_N"/>
    <property type="match status" value="1"/>
</dbReference>
<dbReference type="InterPro" id="IPR029052">
    <property type="entry name" value="Metallo-depent_PP-like"/>
</dbReference>
<dbReference type="GO" id="GO:0046872">
    <property type="term" value="F:metal ion binding"/>
    <property type="evidence" value="ECO:0007669"/>
    <property type="project" value="InterPro"/>
</dbReference>
<dbReference type="SUPFAM" id="SSF49363">
    <property type="entry name" value="Purple acid phosphatase, N-terminal domain"/>
    <property type="match status" value="1"/>
</dbReference>
<dbReference type="Gene3D" id="3.60.21.10">
    <property type="match status" value="1"/>
</dbReference>
<evidence type="ECO:0008006" key="7">
    <source>
        <dbReference type="Google" id="ProtNLM"/>
    </source>
</evidence>
<dbReference type="InterPro" id="IPR008963">
    <property type="entry name" value="Purple_acid_Pase-like_N"/>
</dbReference>
<dbReference type="OrthoDB" id="9809781at2"/>
<dbReference type="PANTHER" id="PTHR45867">
    <property type="entry name" value="PURPLE ACID PHOSPHATASE"/>
    <property type="match status" value="1"/>
</dbReference>
<evidence type="ECO:0000313" key="6">
    <source>
        <dbReference type="Proteomes" id="UP000016860"/>
    </source>
</evidence>
<dbReference type="Pfam" id="PF00149">
    <property type="entry name" value="Metallophos"/>
    <property type="match status" value="1"/>
</dbReference>
<dbReference type="GO" id="GO:0003993">
    <property type="term" value="F:acid phosphatase activity"/>
    <property type="evidence" value="ECO:0007669"/>
    <property type="project" value="InterPro"/>
</dbReference>
<dbReference type="EMBL" id="ATAY01000069">
    <property type="protein sequence ID" value="EPR10263.1"/>
    <property type="molecule type" value="Genomic_DNA"/>
</dbReference>
<sequence length="422" mass="45738">MKKKSNLFRLTPILSVVLVIFLTFISAHAAVFNALDIALTPGKSISELNISWYSTSRTESLVQIALKSSMTGSEFPADTANSFYCTSNSAASGYYSNKSTVTALSPATSYVYRIGDGLGNWSSNYFYTTGSGTQFSFFAVGDPQIGAGSIASDTTGWNETITKAINQFPNASFIMSAGDQVNTNNSESNFTGFFSPANFTSIPLAPALGNHDNGALNYGYHFNLPNISNVYGITSPGSGDYYYTYGNTLFMVLNTNNTSGTTHQTFIKNAVAANPNKTWKIVTFHHDIYGSGSHALESSIIKLRNALYPIFDSYGIDIVITGHDHSYTRTYVMKGNVPQLTQTYDTNGAVVNPSGTVYFTLNSSSGSKYYDLNGTQANYVAVRSQVNAPTFSYVSINGSSLSFDTYRTDSMTKTDSFSIVKK</sequence>
<dbReference type="AlphaFoldDB" id="U4R0S2"/>
<feature type="domain" description="Purple acid phosphatase N-terminal" evidence="4">
    <location>
        <begin position="37"/>
        <end position="129"/>
    </location>
</feature>
<proteinExistence type="predicted"/>
<comment type="caution">
    <text evidence="5">The sequence shown here is derived from an EMBL/GenBank/DDBJ whole genome shotgun (WGS) entry which is preliminary data.</text>
</comment>
<dbReference type="STRING" id="1330534.L323_14200"/>
<evidence type="ECO:0000313" key="5">
    <source>
        <dbReference type="EMBL" id="EPR10263.1"/>
    </source>
</evidence>
<accession>U4R0S2</accession>
<name>U4R0S2_9FIRM</name>